<evidence type="ECO:0000256" key="2">
    <source>
        <dbReference type="SAM" id="SignalP"/>
    </source>
</evidence>
<keyword evidence="1" id="KW-1015">Disulfide bond</keyword>
<dbReference type="InterPro" id="IPR018378">
    <property type="entry name" value="C-type_lectin_CS"/>
</dbReference>
<evidence type="ECO:0000313" key="5">
    <source>
        <dbReference type="Proteomes" id="UP001153636"/>
    </source>
</evidence>
<evidence type="ECO:0000313" key="4">
    <source>
        <dbReference type="EMBL" id="CAH1105451.1"/>
    </source>
</evidence>
<protein>
    <recommendedName>
        <fullName evidence="3">C-type lectin domain-containing protein</fullName>
    </recommendedName>
</protein>
<dbReference type="CDD" id="cd00037">
    <property type="entry name" value="CLECT"/>
    <property type="match status" value="1"/>
</dbReference>
<proteinExistence type="predicted"/>
<dbReference type="InterPro" id="IPR016186">
    <property type="entry name" value="C-type_lectin-like/link_sf"/>
</dbReference>
<dbReference type="AlphaFoldDB" id="A0A9P0CPE7"/>
<organism evidence="4 5">
    <name type="scientific">Psylliodes chrysocephalus</name>
    <dbReference type="NCBI Taxonomy" id="3402493"/>
    <lineage>
        <taxon>Eukaryota</taxon>
        <taxon>Metazoa</taxon>
        <taxon>Ecdysozoa</taxon>
        <taxon>Arthropoda</taxon>
        <taxon>Hexapoda</taxon>
        <taxon>Insecta</taxon>
        <taxon>Pterygota</taxon>
        <taxon>Neoptera</taxon>
        <taxon>Endopterygota</taxon>
        <taxon>Coleoptera</taxon>
        <taxon>Polyphaga</taxon>
        <taxon>Cucujiformia</taxon>
        <taxon>Chrysomeloidea</taxon>
        <taxon>Chrysomelidae</taxon>
        <taxon>Galerucinae</taxon>
        <taxon>Alticini</taxon>
        <taxon>Psylliodes</taxon>
    </lineage>
</organism>
<dbReference type="PANTHER" id="PTHR45784">
    <property type="entry name" value="C-TYPE LECTIN DOMAIN FAMILY 20 MEMBER A-RELATED"/>
    <property type="match status" value="1"/>
</dbReference>
<dbReference type="Gene3D" id="3.10.100.10">
    <property type="entry name" value="Mannose-Binding Protein A, subunit A"/>
    <property type="match status" value="1"/>
</dbReference>
<dbReference type="PROSITE" id="PS50041">
    <property type="entry name" value="C_TYPE_LECTIN_2"/>
    <property type="match status" value="1"/>
</dbReference>
<feature type="signal peptide" evidence="2">
    <location>
        <begin position="1"/>
        <end position="19"/>
    </location>
</feature>
<dbReference type="PANTHER" id="PTHR45784:SF3">
    <property type="entry name" value="C-TYPE LECTIN DOMAIN FAMILY 4 MEMBER K-LIKE-RELATED"/>
    <property type="match status" value="1"/>
</dbReference>
<name>A0A9P0CPE7_9CUCU</name>
<gene>
    <name evidence="4" type="ORF">PSYICH_LOCUS6170</name>
</gene>
<feature type="domain" description="C-type lectin" evidence="3">
    <location>
        <begin position="34"/>
        <end position="156"/>
    </location>
</feature>
<keyword evidence="5" id="KW-1185">Reference proteome</keyword>
<evidence type="ECO:0000259" key="3">
    <source>
        <dbReference type="PROSITE" id="PS50041"/>
    </source>
</evidence>
<keyword evidence="2" id="KW-0732">Signal</keyword>
<dbReference type="Proteomes" id="UP001153636">
    <property type="component" value="Chromosome 19"/>
</dbReference>
<dbReference type="SMART" id="SM00034">
    <property type="entry name" value="CLECT"/>
    <property type="match status" value="1"/>
</dbReference>
<accession>A0A9P0CPE7</accession>
<feature type="chain" id="PRO_5040356043" description="C-type lectin domain-containing protein" evidence="2">
    <location>
        <begin position="20"/>
        <end position="161"/>
    </location>
</feature>
<dbReference type="SUPFAM" id="SSF56436">
    <property type="entry name" value="C-type lectin-like"/>
    <property type="match status" value="1"/>
</dbReference>
<reference evidence="4" key="1">
    <citation type="submission" date="2022-01" db="EMBL/GenBank/DDBJ databases">
        <authorList>
            <person name="King R."/>
        </authorList>
    </citation>
    <scope>NUCLEOTIDE SEQUENCE</scope>
</reference>
<dbReference type="PROSITE" id="PS00615">
    <property type="entry name" value="C_TYPE_LECTIN_1"/>
    <property type="match status" value="1"/>
</dbReference>
<dbReference type="InterPro" id="IPR016187">
    <property type="entry name" value="CTDL_fold"/>
</dbReference>
<sequence>MNSFLALSCFFICFITTFAFVKDDTQLWSHTFKVQEKSFFVNSDKMNFTEALDYCKKNNLQLAAIETLAESEHLYKEMSYLGIFLLPFWSSGTKLSKSNEWIWLGLGELITFFDWNDGEPSTKDGNEFCIAINPDYTGHGFWSSKSCNSSIFSLCQSVSKN</sequence>
<evidence type="ECO:0000256" key="1">
    <source>
        <dbReference type="ARBA" id="ARBA00023157"/>
    </source>
</evidence>
<dbReference type="OrthoDB" id="7357196at2759"/>
<dbReference type="Pfam" id="PF00059">
    <property type="entry name" value="Lectin_C"/>
    <property type="match status" value="1"/>
</dbReference>
<dbReference type="InterPro" id="IPR001304">
    <property type="entry name" value="C-type_lectin-like"/>
</dbReference>
<dbReference type="EMBL" id="OV651831">
    <property type="protein sequence ID" value="CAH1105451.1"/>
    <property type="molecule type" value="Genomic_DNA"/>
</dbReference>